<protein>
    <submittedName>
        <fullName evidence="3">Uncharacterized protein</fullName>
    </submittedName>
</protein>
<dbReference type="Proteomes" id="UP000887565">
    <property type="component" value="Unplaced"/>
</dbReference>
<keyword evidence="2" id="KW-1185">Reference proteome</keyword>
<dbReference type="AlphaFoldDB" id="A0A915IXI4"/>
<accession>A0A915IXI4</accession>
<feature type="region of interest" description="Disordered" evidence="1">
    <location>
        <begin position="18"/>
        <end position="77"/>
    </location>
</feature>
<name>A0A915IXI4_ROMCU</name>
<reference evidence="3" key="1">
    <citation type="submission" date="2022-11" db="UniProtKB">
        <authorList>
            <consortium name="WormBaseParasite"/>
        </authorList>
    </citation>
    <scope>IDENTIFICATION</scope>
</reference>
<dbReference type="WBParaSite" id="nRc.2.0.1.t18472-RA">
    <property type="protein sequence ID" value="nRc.2.0.1.t18472-RA"/>
    <property type="gene ID" value="nRc.2.0.1.g18472"/>
</dbReference>
<evidence type="ECO:0000313" key="3">
    <source>
        <dbReference type="WBParaSite" id="nRc.2.0.1.t18472-RA"/>
    </source>
</evidence>
<evidence type="ECO:0000313" key="2">
    <source>
        <dbReference type="Proteomes" id="UP000887565"/>
    </source>
</evidence>
<sequence length="77" mass="8465">MHFTPQAAGVPLDCSLRIAMDQQEAGPANPNQDTDGLPLQNIKQSPPRVQVAGPKRDILTPEIQPNLNEVEPEIERQ</sequence>
<organism evidence="2 3">
    <name type="scientific">Romanomermis culicivorax</name>
    <name type="common">Nematode worm</name>
    <dbReference type="NCBI Taxonomy" id="13658"/>
    <lineage>
        <taxon>Eukaryota</taxon>
        <taxon>Metazoa</taxon>
        <taxon>Ecdysozoa</taxon>
        <taxon>Nematoda</taxon>
        <taxon>Enoplea</taxon>
        <taxon>Dorylaimia</taxon>
        <taxon>Mermithida</taxon>
        <taxon>Mermithoidea</taxon>
        <taxon>Mermithidae</taxon>
        <taxon>Romanomermis</taxon>
    </lineage>
</organism>
<evidence type="ECO:0000256" key="1">
    <source>
        <dbReference type="SAM" id="MobiDB-lite"/>
    </source>
</evidence>
<proteinExistence type="predicted"/>